<dbReference type="InterPro" id="IPR001806">
    <property type="entry name" value="Small_GTPase"/>
</dbReference>
<comment type="caution">
    <text evidence="2">The sequence shown here is derived from an EMBL/GenBank/DDBJ whole genome shotgun (WGS) entry which is preliminary data.</text>
</comment>
<dbReference type="Gene3D" id="3.40.50.300">
    <property type="entry name" value="P-loop containing nucleotide triphosphate hydrolases"/>
    <property type="match status" value="2"/>
</dbReference>
<organism evidence="2 3">
    <name type="scientific">Hibiscus sabdariffa</name>
    <name type="common">roselle</name>
    <dbReference type="NCBI Taxonomy" id="183260"/>
    <lineage>
        <taxon>Eukaryota</taxon>
        <taxon>Viridiplantae</taxon>
        <taxon>Streptophyta</taxon>
        <taxon>Embryophyta</taxon>
        <taxon>Tracheophyta</taxon>
        <taxon>Spermatophyta</taxon>
        <taxon>Magnoliopsida</taxon>
        <taxon>eudicotyledons</taxon>
        <taxon>Gunneridae</taxon>
        <taxon>Pentapetalae</taxon>
        <taxon>rosids</taxon>
        <taxon>malvids</taxon>
        <taxon>Malvales</taxon>
        <taxon>Malvaceae</taxon>
        <taxon>Malvoideae</taxon>
        <taxon>Hibiscus</taxon>
    </lineage>
</organism>
<dbReference type="SUPFAM" id="SSF52540">
    <property type="entry name" value="P-loop containing nucleoside triphosphate hydrolases"/>
    <property type="match status" value="1"/>
</dbReference>
<dbReference type="InterPro" id="IPR027417">
    <property type="entry name" value="P-loop_NTPase"/>
</dbReference>
<dbReference type="SMART" id="SM00175">
    <property type="entry name" value="RAB"/>
    <property type="match status" value="1"/>
</dbReference>
<evidence type="ECO:0000313" key="3">
    <source>
        <dbReference type="Proteomes" id="UP001396334"/>
    </source>
</evidence>
<dbReference type="PANTHER" id="PTHR47979">
    <property type="entry name" value="DRAB11-RELATED"/>
    <property type="match status" value="1"/>
</dbReference>
<dbReference type="PRINTS" id="PR00449">
    <property type="entry name" value="RASTRNSFRMNG"/>
</dbReference>
<keyword evidence="3" id="KW-1185">Reference proteome</keyword>
<name>A0ABR2A7N3_9ROSI</name>
<protein>
    <submittedName>
        <fullName evidence="2">Uncharacterized protein</fullName>
    </submittedName>
</protein>
<sequence length="155" mass="17117">MTHRVDHEYDYLFKIVLIIGDFGVGKSNILSRFTRNEIFLESKSTIGVELATRTLRVYQSFKTQSLIRLHDDGYALAEREGLSFLETSALEATNIEKVFQTILNEIYHIISKKALAAQEAAASVALPSQGTTINVSDASGNTKKGSCSNENKTKG</sequence>
<dbReference type="Pfam" id="PF00071">
    <property type="entry name" value="Ras"/>
    <property type="match status" value="2"/>
</dbReference>
<feature type="region of interest" description="Disordered" evidence="1">
    <location>
        <begin position="131"/>
        <end position="155"/>
    </location>
</feature>
<evidence type="ECO:0000256" key="1">
    <source>
        <dbReference type="SAM" id="MobiDB-lite"/>
    </source>
</evidence>
<accession>A0ABR2A7N3</accession>
<proteinExistence type="predicted"/>
<dbReference type="InterPro" id="IPR050209">
    <property type="entry name" value="Rab_GTPases_membrane_traffic"/>
</dbReference>
<reference evidence="2 3" key="1">
    <citation type="journal article" date="2024" name="G3 (Bethesda)">
        <title>Genome assembly of Hibiscus sabdariffa L. provides insights into metabolisms of medicinal natural products.</title>
        <authorList>
            <person name="Kim T."/>
        </authorList>
    </citation>
    <scope>NUCLEOTIDE SEQUENCE [LARGE SCALE GENOMIC DNA]</scope>
    <source>
        <strain evidence="2">TK-2024</strain>
        <tissue evidence="2">Old leaves</tissue>
    </source>
</reference>
<dbReference type="EMBL" id="JBBPBN010000336">
    <property type="protein sequence ID" value="KAK8488816.1"/>
    <property type="molecule type" value="Genomic_DNA"/>
</dbReference>
<evidence type="ECO:0000313" key="2">
    <source>
        <dbReference type="EMBL" id="KAK8488816.1"/>
    </source>
</evidence>
<gene>
    <name evidence="2" type="ORF">V6N11_025330</name>
</gene>
<dbReference type="Proteomes" id="UP001396334">
    <property type="component" value="Unassembled WGS sequence"/>
</dbReference>